<proteinExistence type="inferred from homology"/>
<organism evidence="11 12">
    <name type="scientific">Amylolactobacillus amylotrophicus DSM 20534</name>
    <dbReference type="NCBI Taxonomy" id="1423722"/>
    <lineage>
        <taxon>Bacteria</taxon>
        <taxon>Bacillati</taxon>
        <taxon>Bacillota</taxon>
        <taxon>Bacilli</taxon>
        <taxon>Lactobacillales</taxon>
        <taxon>Lactobacillaceae</taxon>
        <taxon>Amylolactobacillus</taxon>
    </lineage>
</organism>
<dbReference type="GO" id="GO:0015937">
    <property type="term" value="P:coenzyme A biosynthetic process"/>
    <property type="evidence" value="ECO:0007669"/>
    <property type="project" value="UniProtKB-UniRule"/>
</dbReference>
<dbReference type="PANTHER" id="PTHR21342">
    <property type="entry name" value="PHOSPHOPANTETHEINE ADENYLYLTRANSFERASE"/>
    <property type="match status" value="1"/>
</dbReference>
<keyword evidence="6 9" id="KW-0460">Magnesium</keyword>
<keyword evidence="2 9" id="KW-0808">Transferase</keyword>
<evidence type="ECO:0000256" key="1">
    <source>
        <dbReference type="ARBA" id="ARBA00022490"/>
    </source>
</evidence>
<dbReference type="HAMAP" id="MF_00151">
    <property type="entry name" value="PPAT_bact"/>
    <property type="match status" value="1"/>
</dbReference>
<dbReference type="NCBIfam" id="TIGR00125">
    <property type="entry name" value="cyt_tran_rel"/>
    <property type="match status" value="1"/>
</dbReference>
<dbReference type="GO" id="GO:0004595">
    <property type="term" value="F:pantetheine-phosphate adenylyltransferase activity"/>
    <property type="evidence" value="ECO:0007669"/>
    <property type="project" value="UniProtKB-UniRule"/>
</dbReference>
<dbReference type="Pfam" id="PF01467">
    <property type="entry name" value="CTP_transf_like"/>
    <property type="match status" value="1"/>
</dbReference>
<dbReference type="UniPathway" id="UPA00241">
    <property type="reaction ID" value="UER00355"/>
</dbReference>
<dbReference type="InterPro" id="IPR001980">
    <property type="entry name" value="PPAT"/>
</dbReference>
<reference evidence="11 12" key="1">
    <citation type="journal article" date="2015" name="Genome Announc.">
        <title>Expanding the biotechnology potential of lactobacilli through comparative genomics of 213 strains and associated genera.</title>
        <authorList>
            <person name="Sun Z."/>
            <person name="Harris H.M."/>
            <person name="McCann A."/>
            <person name="Guo C."/>
            <person name="Argimon S."/>
            <person name="Zhang W."/>
            <person name="Yang X."/>
            <person name="Jeffery I.B."/>
            <person name="Cooney J.C."/>
            <person name="Kagawa T.F."/>
            <person name="Liu W."/>
            <person name="Song Y."/>
            <person name="Salvetti E."/>
            <person name="Wrobel A."/>
            <person name="Rasinkangas P."/>
            <person name="Parkhill J."/>
            <person name="Rea M.C."/>
            <person name="O'Sullivan O."/>
            <person name="Ritari J."/>
            <person name="Douillard F.P."/>
            <person name="Paul Ross R."/>
            <person name="Yang R."/>
            <person name="Briner A.E."/>
            <person name="Felis G.E."/>
            <person name="de Vos W.M."/>
            <person name="Barrangou R."/>
            <person name="Klaenhammer T.R."/>
            <person name="Caufield P.W."/>
            <person name="Cui Y."/>
            <person name="Zhang H."/>
            <person name="O'Toole P.W."/>
        </authorList>
    </citation>
    <scope>NUCLEOTIDE SEQUENCE [LARGE SCALE GENOMIC DNA]</scope>
    <source>
        <strain evidence="11 12">DSM 20534</strain>
    </source>
</reference>
<keyword evidence="3 9" id="KW-0548">Nucleotidyltransferase</keyword>
<comment type="caution">
    <text evidence="11">The sequence shown here is derived from an EMBL/GenBank/DDBJ whole genome shotgun (WGS) entry which is preliminary data.</text>
</comment>
<feature type="binding site" evidence="9">
    <location>
        <position position="100"/>
    </location>
    <ligand>
        <name>ATP</name>
        <dbReference type="ChEBI" id="CHEBI:30616"/>
    </ligand>
</feature>
<feature type="binding site" evidence="9">
    <location>
        <position position="10"/>
    </location>
    <ligand>
        <name>substrate</name>
    </ligand>
</feature>
<comment type="pathway">
    <text evidence="9">Cofactor biosynthesis; coenzyme A biosynthesis; CoA from (R)-pantothenate: step 4/5.</text>
</comment>
<feature type="binding site" evidence="9">
    <location>
        <begin position="90"/>
        <end position="92"/>
    </location>
    <ligand>
        <name>ATP</name>
        <dbReference type="ChEBI" id="CHEBI:30616"/>
    </ligand>
</feature>
<dbReference type="InterPro" id="IPR014729">
    <property type="entry name" value="Rossmann-like_a/b/a_fold"/>
</dbReference>
<evidence type="ECO:0000256" key="2">
    <source>
        <dbReference type="ARBA" id="ARBA00022679"/>
    </source>
</evidence>
<dbReference type="PANTHER" id="PTHR21342:SF1">
    <property type="entry name" value="PHOSPHOPANTETHEINE ADENYLYLTRANSFERASE"/>
    <property type="match status" value="1"/>
</dbReference>
<evidence type="ECO:0000256" key="5">
    <source>
        <dbReference type="ARBA" id="ARBA00022840"/>
    </source>
</evidence>
<protein>
    <recommendedName>
        <fullName evidence="9">Phosphopantetheine adenylyltransferase</fullName>
        <ecNumber evidence="9">2.7.7.3</ecNumber>
    </recommendedName>
    <alternativeName>
        <fullName evidence="9">Dephospho-CoA pyrophosphorylase</fullName>
    </alternativeName>
    <alternativeName>
        <fullName evidence="9">Pantetheine-phosphate adenylyltransferase</fullName>
        <shortName evidence="9">PPAT</shortName>
    </alternativeName>
</protein>
<dbReference type="NCBIfam" id="TIGR01510">
    <property type="entry name" value="coaD_prev_kdtB"/>
    <property type="match status" value="1"/>
</dbReference>
<dbReference type="GO" id="GO:0005524">
    <property type="term" value="F:ATP binding"/>
    <property type="evidence" value="ECO:0007669"/>
    <property type="project" value="UniProtKB-KW"/>
</dbReference>
<comment type="catalytic activity">
    <reaction evidence="8 9">
        <text>(R)-4'-phosphopantetheine + ATP + H(+) = 3'-dephospho-CoA + diphosphate</text>
        <dbReference type="Rhea" id="RHEA:19801"/>
        <dbReference type="ChEBI" id="CHEBI:15378"/>
        <dbReference type="ChEBI" id="CHEBI:30616"/>
        <dbReference type="ChEBI" id="CHEBI:33019"/>
        <dbReference type="ChEBI" id="CHEBI:57328"/>
        <dbReference type="ChEBI" id="CHEBI:61723"/>
        <dbReference type="EC" id="2.7.7.3"/>
    </reaction>
</comment>
<keyword evidence="4 9" id="KW-0547">Nucleotide-binding</keyword>
<evidence type="ECO:0000256" key="7">
    <source>
        <dbReference type="ARBA" id="ARBA00022993"/>
    </source>
</evidence>
<dbReference type="Proteomes" id="UP000050909">
    <property type="component" value="Unassembled WGS sequence"/>
</dbReference>
<evidence type="ECO:0000313" key="11">
    <source>
        <dbReference type="EMBL" id="KRK38600.1"/>
    </source>
</evidence>
<dbReference type="GO" id="GO:0005737">
    <property type="term" value="C:cytoplasm"/>
    <property type="evidence" value="ECO:0007669"/>
    <property type="project" value="UniProtKB-SubCell"/>
</dbReference>
<comment type="subunit">
    <text evidence="9">Homohexamer.</text>
</comment>
<accession>A0A0R1GX96</accession>
<evidence type="ECO:0000256" key="8">
    <source>
        <dbReference type="ARBA" id="ARBA00029346"/>
    </source>
</evidence>
<feature type="binding site" evidence="9">
    <location>
        <position position="75"/>
    </location>
    <ligand>
        <name>substrate</name>
    </ligand>
</feature>
<feature type="binding site" evidence="9">
    <location>
        <position position="42"/>
    </location>
    <ligand>
        <name>substrate</name>
    </ligand>
</feature>
<gene>
    <name evidence="9" type="primary">coaD</name>
    <name evidence="11" type="ORF">FC62_GL000287</name>
</gene>
<dbReference type="PRINTS" id="PR01020">
    <property type="entry name" value="LPSBIOSNTHSS"/>
</dbReference>
<evidence type="ECO:0000259" key="10">
    <source>
        <dbReference type="Pfam" id="PF01467"/>
    </source>
</evidence>
<comment type="cofactor">
    <cofactor evidence="9">
        <name>Mg(2+)</name>
        <dbReference type="ChEBI" id="CHEBI:18420"/>
    </cofactor>
</comment>
<keyword evidence="1 9" id="KW-0963">Cytoplasm</keyword>
<keyword evidence="12" id="KW-1185">Reference proteome</keyword>
<feature type="binding site" evidence="9">
    <location>
        <position position="89"/>
    </location>
    <ligand>
        <name>substrate</name>
    </ligand>
</feature>
<comment type="similarity">
    <text evidence="9">Belongs to the bacterial CoaD family.</text>
</comment>
<feature type="binding site" evidence="9">
    <location>
        <begin position="125"/>
        <end position="131"/>
    </location>
    <ligand>
        <name>ATP</name>
        <dbReference type="ChEBI" id="CHEBI:30616"/>
    </ligand>
</feature>
<name>A0A0R1GX96_9LACO</name>
<dbReference type="InterPro" id="IPR004821">
    <property type="entry name" value="Cyt_trans-like"/>
</dbReference>
<keyword evidence="7 9" id="KW-0173">Coenzyme A biosynthesis</keyword>
<evidence type="ECO:0000256" key="9">
    <source>
        <dbReference type="HAMAP-Rule" id="MF_00151"/>
    </source>
</evidence>
<feature type="binding site" evidence="9">
    <location>
        <begin position="10"/>
        <end position="11"/>
    </location>
    <ligand>
        <name>ATP</name>
        <dbReference type="ChEBI" id="CHEBI:30616"/>
    </ligand>
</feature>
<evidence type="ECO:0000313" key="12">
    <source>
        <dbReference type="Proteomes" id="UP000050909"/>
    </source>
</evidence>
<feature type="site" description="Transition state stabilizer" evidence="9">
    <location>
        <position position="18"/>
    </location>
</feature>
<dbReference type="PATRIC" id="fig|1423722.3.peg.291"/>
<keyword evidence="5 9" id="KW-0067">ATP-binding</keyword>
<dbReference type="SUPFAM" id="SSF52374">
    <property type="entry name" value="Nucleotidylyl transferase"/>
    <property type="match status" value="1"/>
</dbReference>
<evidence type="ECO:0000256" key="4">
    <source>
        <dbReference type="ARBA" id="ARBA00022741"/>
    </source>
</evidence>
<dbReference type="EC" id="2.7.7.3" evidence="9"/>
<feature type="binding site" evidence="9">
    <location>
        <position position="18"/>
    </location>
    <ligand>
        <name>ATP</name>
        <dbReference type="ChEBI" id="CHEBI:30616"/>
    </ligand>
</feature>
<dbReference type="CDD" id="cd02163">
    <property type="entry name" value="PPAT"/>
    <property type="match status" value="1"/>
</dbReference>
<dbReference type="EMBL" id="AZCV01000001">
    <property type="protein sequence ID" value="KRK38600.1"/>
    <property type="molecule type" value="Genomic_DNA"/>
</dbReference>
<comment type="function">
    <text evidence="9">Reversibly transfers an adenylyl group from ATP to 4'-phosphopantetheine, yielding dephospho-CoA (dPCoA) and pyrophosphate.</text>
</comment>
<evidence type="ECO:0000256" key="6">
    <source>
        <dbReference type="ARBA" id="ARBA00022842"/>
    </source>
</evidence>
<sequence>MMSTAIFPGSFDPITNGHLKTLERASKLFDKIYFVVLTNTQKKYLFDQSERVTLAKVCLRYLDNVEVVSRTASLTVDVAHELKADFILRGLRNEQDFSYERAIAALNKTQDPTLETVFMLADPTESYISSSMIKEIAIFGGNLKELVPQEVAQALQQKLLD</sequence>
<feature type="domain" description="Cytidyltransferase-like" evidence="10">
    <location>
        <begin position="6"/>
        <end position="135"/>
    </location>
</feature>
<comment type="subcellular location">
    <subcellularLocation>
        <location evidence="9">Cytoplasm</location>
    </subcellularLocation>
</comment>
<evidence type="ECO:0000256" key="3">
    <source>
        <dbReference type="ARBA" id="ARBA00022695"/>
    </source>
</evidence>
<dbReference type="Gene3D" id="3.40.50.620">
    <property type="entry name" value="HUPs"/>
    <property type="match status" value="1"/>
</dbReference>
<dbReference type="AlphaFoldDB" id="A0A0R1GX96"/>